<keyword evidence="2" id="KW-1185">Reference proteome</keyword>
<feature type="non-terminal residue" evidence="1">
    <location>
        <position position="221"/>
    </location>
</feature>
<proteinExistence type="predicted"/>
<dbReference type="STRING" id="29170.A0A368FVD0"/>
<dbReference type="Gene3D" id="3.40.50.1820">
    <property type="entry name" value="alpha/beta hydrolase"/>
    <property type="match status" value="1"/>
</dbReference>
<dbReference type="OrthoDB" id="19653at2759"/>
<accession>A0A368FVD0</accession>
<reference evidence="1 2" key="1">
    <citation type="submission" date="2014-10" db="EMBL/GenBank/DDBJ databases">
        <title>Draft genome of the hookworm Ancylostoma caninum.</title>
        <authorList>
            <person name="Mitreva M."/>
        </authorList>
    </citation>
    <scope>NUCLEOTIDE SEQUENCE [LARGE SCALE GENOMIC DNA]</scope>
    <source>
        <strain evidence="1 2">Baltimore</strain>
    </source>
</reference>
<dbReference type="InterPro" id="IPR029058">
    <property type="entry name" value="AB_hydrolase_fold"/>
</dbReference>
<sequence>MERPMICSSTQDEFNFMNDEEFDIGAFLMVKHTAEVRQKYFEDKRQGKFKDAYLSQVVFTLNVMFGEVFVDKGSDVYVFEYSQAPVAFHSSDKQYFLGTWSGNHSENEKILEDFYTESFVNFAHRIKPNNEWDLFNHITRNYYSVEVNIEEGIFPRNKLNYHSATVDYWLHNITSFDASLTKKVRLQVIDTVSNPSSLPTVFTNFLFKFGLVVPSIALMAV</sequence>
<evidence type="ECO:0000313" key="2">
    <source>
        <dbReference type="Proteomes" id="UP000252519"/>
    </source>
</evidence>
<protein>
    <submittedName>
        <fullName evidence="1">Uncharacterized protein</fullName>
    </submittedName>
</protein>
<comment type="caution">
    <text evidence="1">The sequence shown here is derived from an EMBL/GenBank/DDBJ whole genome shotgun (WGS) entry which is preliminary data.</text>
</comment>
<dbReference type="EMBL" id="JOJR01000808">
    <property type="protein sequence ID" value="RCN34227.1"/>
    <property type="molecule type" value="Genomic_DNA"/>
</dbReference>
<dbReference type="AlphaFoldDB" id="A0A368FVD0"/>
<organism evidence="1 2">
    <name type="scientific">Ancylostoma caninum</name>
    <name type="common">Dog hookworm</name>
    <dbReference type="NCBI Taxonomy" id="29170"/>
    <lineage>
        <taxon>Eukaryota</taxon>
        <taxon>Metazoa</taxon>
        <taxon>Ecdysozoa</taxon>
        <taxon>Nematoda</taxon>
        <taxon>Chromadorea</taxon>
        <taxon>Rhabditida</taxon>
        <taxon>Rhabditina</taxon>
        <taxon>Rhabditomorpha</taxon>
        <taxon>Strongyloidea</taxon>
        <taxon>Ancylostomatidae</taxon>
        <taxon>Ancylostomatinae</taxon>
        <taxon>Ancylostoma</taxon>
    </lineage>
</organism>
<dbReference type="PANTHER" id="PTHR45580">
    <property type="entry name" value="PROTEIN CBG05369"/>
    <property type="match status" value="1"/>
</dbReference>
<dbReference type="PANTHER" id="PTHR45580:SF4">
    <property type="entry name" value="CARBOXYLIC ESTER HYDROLASE"/>
    <property type="match status" value="1"/>
</dbReference>
<evidence type="ECO:0000313" key="1">
    <source>
        <dbReference type="EMBL" id="RCN34227.1"/>
    </source>
</evidence>
<dbReference type="SUPFAM" id="SSF53474">
    <property type="entry name" value="alpha/beta-Hydrolases"/>
    <property type="match status" value="1"/>
</dbReference>
<name>A0A368FVD0_ANCCA</name>
<dbReference type="Proteomes" id="UP000252519">
    <property type="component" value="Unassembled WGS sequence"/>
</dbReference>
<gene>
    <name evidence="1" type="ORF">ANCCAN_19916</name>
</gene>